<evidence type="ECO:0000256" key="1">
    <source>
        <dbReference type="SAM" id="SignalP"/>
    </source>
</evidence>
<dbReference type="InterPro" id="IPR029058">
    <property type="entry name" value="AB_hydrolase_fold"/>
</dbReference>
<dbReference type="RefSeq" id="WP_154769231.1">
    <property type="nucleotide sequence ID" value="NZ_WLYK01000005.1"/>
</dbReference>
<name>A0A7K1FM98_9ACTN</name>
<evidence type="ECO:0000313" key="3">
    <source>
        <dbReference type="EMBL" id="MTD15287.1"/>
    </source>
</evidence>
<comment type="caution">
    <text evidence="3">The sequence shown here is derived from an EMBL/GenBank/DDBJ whole genome shotgun (WGS) entry which is preliminary data.</text>
</comment>
<feature type="chain" id="PRO_5029554377" evidence="1">
    <location>
        <begin position="35"/>
        <end position="273"/>
    </location>
</feature>
<feature type="signal peptide" evidence="1">
    <location>
        <begin position="1"/>
        <end position="34"/>
    </location>
</feature>
<evidence type="ECO:0000259" key="2">
    <source>
        <dbReference type="Pfam" id="PF12697"/>
    </source>
</evidence>
<dbReference type="InterPro" id="IPR000073">
    <property type="entry name" value="AB_hydrolase_1"/>
</dbReference>
<evidence type="ECO:0000313" key="4">
    <source>
        <dbReference type="Proteomes" id="UP000460221"/>
    </source>
</evidence>
<dbReference type="Gene3D" id="3.40.50.1820">
    <property type="entry name" value="alpha/beta hydrolase"/>
    <property type="match status" value="1"/>
</dbReference>
<reference evidence="3 4" key="1">
    <citation type="submission" date="2019-11" db="EMBL/GenBank/DDBJ databases">
        <authorList>
            <person name="Jiang L.-Q."/>
        </authorList>
    </citation>
    <scope>NUCLEOTIDE SEQUENCE [LARGE SCALE GENOMIC DNA]</scope>
    <source>
        <strain evidence="3 4">YIM 132087</strain>
    </source>
</reference>
<feature type="domain" description="AB hydrolase-1" evidence="2">
    <location>
        <begin position="44"/>
        <end position="265"/>
    </location>
</feature>
<dbReference type="GO" id="GO:0016787">
    <property type="term" value="F:hydrolase activity"/>
    <property type="evidence" value="ECO:0007669"/>
    <property type="project" value="UniProtKB-KW"/>
</dbReference>
<accession>A0A7K1FM98</accession>
<keyword evidence="3" id="KW-0378">Hydrolase</keyword>
<protein>
    <submittedName>
        <fullName evidence="3">Alpha/beta fold hydrolase</fullName>
    </submittedName>
</protein>
<organism evidence="3 4">
    <name type="scientific">Nakamurella alba</name>
    <dbReference type="NCBI Taxonomy" id="2665158"/>
    <lineage>
        <taxon>Bacteria</taxon>
        <taxon>Bacillati</taxon>
        <taxon>Actinomycetota</taxon>
        <taxon>Actinomycetes</taxon>
        <taxon>Nakamurellales</taxon>
        <taxon>Nakamurellaceae</taxon>
        <taxon>Nakamurella</taxon>
    </lineage>
</organism>
<gene>
    <name evidence="3" type="ORF">GIS00_15195</name>
</gene>
<proteinExistence type="predicted"/>
<dbReference type="InterPro" id="IPR052897">
    <property type="entry name" value="Sec-Metab_Biosynth_Hydrolase"/>
</dbReference>
<keyword evidence="4" id="KW-1185">Reference proteome</keyword>
<dbReference type="PANTHER" id="PTHR37017:SF11">
    <property type="entry name" value="ESTERASE_LIPASE_THIOESTERASE DOMAIN-CONTAINING PROTEIN"/>
    <property type="match status" value="1"/>
</dbReference>
<dbReference type="Pfam" id="PF12697">
    <property type="entry name" value="Abhydrolase_6"/>
    <property type="match status" value="1"/>
</dbReference>
<keyword evidence="1" id="KW-0732">Signal</keyword>
<dbReference type="PANTHER" id="PTHR37017">
    <property type="entry name" value="AB HYDROLASE-1 DOMAIN-CONTAINING PROTEIN-RELATED"/>
    <property type="match status" value="1"/>
</dbReference>
<sequence>MNRSQFRTTLRGGLVTLLATVAAAVLTTSGVASATAQQKTRPTVVLVHGAFADSSGFTETIKELQVLGYPVLAVANPLRGLHPDAAYLRSVLSTIPGPVVLVGHSYGGAVMSEAAVGIPRVKALVFLAAYAPAEGETLGAAGALGGGTSLLPQHVVARPYPGAPDGDADGYIDPAYFRAVFAADVPAAKAAVMAAAQRPLALSALGTPAAVPAWKTVPSYYLVAKQDQAIPVQAQRAMAARAGSRTVEINSSHAVMVSHPEAVTALIVAASGR</sequence>
<dbReference type="AlphaFoldDB" id="A0A7K1FM98"/>
<dbReference type="SUPFAM" id="SSF53474">
    <property type="entry name" value="alpha/beta-Hydrolases"/>
    <property type="match status" value="1"/>
</dbReference>
<dbReference type="Proteomes" id="UP000460221">
    <property type="component" value="Unassembled WGS sequence"/>
</dbReference>
<dbReference type="EMBL" id="WLYK01000005">
    <property type="protein sequence ID" value="MTD15287.1"/>
    <property type="molecule type" value="Genomic_DNA"/>
</dbReference>